<dbReference type="GO" id="GO:0005886">
    <property type="term" value="C:plasma membrane"/>
    <property type="evidence" value="ECO:0007669"/>
    <property type="project" value="UniProtKB-SubCell"/>
</dbReference>
<keyword evidence="2" id="KW-1003">Cell membrane</keyword>
<evidence type="ECO:0000256" key="6">
    <source>
        <dbReference type="SAM" id="Phobius"/>
    </source>
</evidence>
<dbReference type="PANTHER" id="PTHR30086">
    <property type="entry name" value="ARGININE EXPORTER PROTEIN ARGO"/>
    <property type="match status" value="1"/>
</dbReference>
<dbReference type="PANTHER" id="PTHR30086:SF20">
    <property type="entry name" value="ARGININE EXPORTER PROTEIN ARGO-RELATED"/>
    <property type="match status" value="1"/>
</dbReference>
<accession>A0A934QK87</accession>
<proteinExistence type="predicted"/>
<protein>
    <submittedName>
        <fullName evidence="7">LysE family translocator</fullName>
    </submittedName>
</protein>
<dbReference type="EMBL" id="NRRE01000029">
    <property type="protein sequence ID" value="MBK1698678.1"/>
    <property type="molecule type" value="Genomic_DNA"/>
</dbReference>
<feature type="transmembrane region" description="Helical" evidence="6">
    <location>
        <begin position="179"/>
        <end position="198"/>
    </location>
</feature>
<evidence type="ECO:0000313" key="7">
    <source>
        <dbReference type="EMBL" id="MBK1698678.1"/>
    </source>
</evidence>
<dbReference type="GO" id="GO:0015171">
    <property type="term" value="F:amino acid transmembrane transporter activity"/>
    <property type="evidence" value="ECO:0007669"/>
    <property type="project" value="TreeGrafter"/>
</dbReference>
<sequence>MQIEHLIAFNITLLLAIASPGPALLIAMQTSLSSGRRAGVAIGVGLGLMASIWTGLALVGLNALFELLPWFYGVATYIGAGYLVYIAWHMWRDAKEPIKADVKLDRHAFRQGFLVNLFNPKSMLFAAGVLIAIFPPEMTMAENAVVVLNHLVIEWIFYTVLAIVMNSQAVKRQYMKAKAVIDRVAGMVLCALAIRLVLSSH</sequence>
<dbReference type="AlphaFoldDB" id="A0A934QK87"/>
<evidence type="ECO:0000256" key="4">
    <source>
        <dbReference type="ARBA" id="ARBA00022989"/>
    </source>
</evidence>
<dbReference type="Pfam" id="PF01810">
    <property type="entry name" value="LysE"/>
    <property type="match status" value="1"/>
</dbReference>
<comment type="subcellular location">
    <subcellularLocation>
        <location evidence="1">Cell membrane</location>
        <topology evidence="1">Multi-pass membrane protein</topology>
    </subcellularLocation>
</comment>
<dbReference type="Proteomes" id="UP000778970">
    <property type="component" value="Unassembled WGS sequence"/>
</dbReference>
<feature type="transmembrane region" description="Helical" evidence="6">
    <location>
        <begin position="6"/>
        <end position="28"/>
    </location>
</feature>
<reference evidence="7" key="2">
    <citation type="journal article" date="2020" name="Microorganisms">
        <title>Osmotic Adaptation and Compatible Solute Biosynthesis of Phototrophic Bacteria as Revealed from Genome Analyses.</title>
        <authorList>
            <person name="Imhoff J.F."/>
            <person name="Rahn T."/>
            <person name="Kunzel S."/>
            <person name="Keller A."/>
            <person name="Neulinger S.C."/>
        </authorList>
    </citation>
    <scope>NUCLEOTIDE SEQUENCE</scope>
    <source>
        <strain evidence="7">DSM 9154</strain>
    </source>
</reference>
<dbReference type="RefSeq" id="WP_027288545.1">
    <property type="nucleotide sequence ID" value="NZ_NRRE01000029.1"/>
</dbReference>
<evidence type="ECO:0000256" key="1">
    <source>
        <dbReference type="ARBA" id="ARBA00004651"/>
    </source>
</evidence>
<feature type="transmembrane region" description="Helical" evidence="6">
    <location>
        <begin position="70"/>
        <end position="91"/>
    </location>
</feature>
<keyword evidence="8" id="KW-1185">Reference proteome</keyword>
<feature type="transmembrane region" description="Helical" evidence="6">
    <location>
        <begin position="112"/>
        <end position="134"/>
    </location>
</feature>
<evidence type="ECO:0000313" key="8">
    <source>
        <dbReference type="Proteomes" id="UP000778970"/>
    </source>
</evidence>
<feature type="transmembrane region" description="Helical" evidence="6">
    <location>
        <begin position="40"/>
        <end position="64"/>
    </location>
</feature>
<evidence type="ECO:0000256" key="3">
    <source>
        <dbReference type="ARBA" id="ARBA00022692"/>
    </source>
</evidence>
<name>A0A934QK87_9PROT</name>
<evidence type="ECO:0000256" key="2">
    <source>
        <dbReference type="ARBA" id="ARBA00022475"/>
    </source>
</evidence>
<keyword evidence="3 6" id="KW-0812">Transmembrane</keyword>
<reference evidence="7" key="1">
    <citation type="submission" date="2017-08" db="EMBL/GenBank/DDBJ databases">
        <authorList>
            <person name="Imhoff J.F."/>
            <person name="Rahn T."/>
            <person name="Kuenzel S."/>
            <person name="Neulinger S.C."/>
        </authorList>
    </citation>
    <scope>NUCLEOTIDE SEQUENCE</scope>
    <source>
        <strain evidence="7">DSM 9154</strain>
    </source>
</reference>
<dbReference type="InterPro" id="IPR001123">
    <property type="entry name" value="LeuE-type"/>
</dbReference>
<comment type="caution">
    <text evidence="7">The sequence shown here is derived from an EMBL/GenBank/DDBJ whole genome shotgun (WGS) entry which is preliminary data.</text>
</comment>
<organism evidence="7 8">
    <name type="scientific">Rhodovibrio salinarum</name>
    <dbReference type="NCBI Taxonomy" id="1087"/>
    <lineage>
        <taxon>Bacteria</taxon>
        <taxon>Pseudomonadati</taxon>
        <taxon>Pseudomonadota</taxon>
        <taxon>Alphaproteobacteria</taxon>
        <taxon>Rhodospirillales</taxon>
        <taxon>Rhodovibrionaceae</taxon>
        <taxon>Rhodovibrio</taxon>
    </lineage>
</organism>
<keyword evidence="4 6" id="KW-1133">Transmembrane helix</keyword>
<gene>
    <name evidence="7" type="ORF">CKO21_15630</name>
</gene>
<keyword evidence="5 6" id="KW-0472">Membrane</keyword>
<feature type="transmembrane region" description="Helical" evidence="6">
    <location>
        <begin position="146"/>
        <end position="167"/>
    </location>
</feature>
<evidence type="ECO:0000256" key="5">
    <source>
        <dbReference type="ARBA" id="ARBA00023136"/>
    </source>
</evidence>